<dbReference type="Gene3D" id="3.50.50.60">
    <property type="entry name" value="FAD/NAD(P)-binding domain"/>
    <property type="match status" value="2"/>
</dbReference>
<dbReference type="PANTHER" id="PTHR38688">
    <property type="entry name" value="PYR_REDOX_2 DOMAIN-CONTAINING PROTEIN"/>
    <property type="match status" value="1"/>
</dbReference>
<proteinExistence type="predicted"/>
<gene>
    <name evidence="2" type="ORF">EHS25_006123</name>
</gene>
<evidence type="ECO:0000313" key="3">
    <source>
        <dbReference type="Proteomes" id="UP000279259"/>
    </source>
</evidence>
<dbReference type="AlphaFoldDB" id="A0A427XTM2"/>
<dbReference type="EMBL" id="RSCD01000028">
    <property type="protein sequence ID" value="RSH82190.1"/>
    <property type="molecule type" value="Genomic_DNA"/>
</dbReference>
<dbReference type="InterPro" id="IPR023753">
    <property type="entry name" value="FAD/NAD-binding_dom"/>
</dbReference>
<dbReference type="GO" id="GO:0016491">
    <property type="term" value="F:oxidoreductase activity"/>
    <property type="evidence" value="ECO:0007669"/>
    <property type="project" value="InterPro"/>
</dbReference>
<accession>A0A427XTM2</accession>
<dbReference type="SUPFAM" id="SSF51905">
    <property type="entry name" value="FAD/NAD(P)-binding domain"/>
    <property type="match status" value="1"/>
</dbReference>
<feature type="domain" description="FAD/NAD(P)-binding" evidence="1">
    <location>
        <begin position="10"/>
        <end position="220"/>
    </location>
</feature>
<protein>
    <recommendedName>
        <fullName evidence="1">FAD/NAD(P)-binding domain-containing protein</fullName>
    </recommendedName>
</protein>
<evidence type="ECO:0000259" key="1">
    <source>
        <dbReference type="Pfam" id="PF07992"/>
    </source>
</evidence>
<comment type="caution">
    <text evidence="2">The sequence shown here is derived from an EMBL/GenBank/DDBJ whole genome shotgun (WGS) entry which is preliminary data.</text>
</comment>
<dbReference type="Pfam" id="PF07992">
    <property type="entry name" value="Pyr_redox_2"/>
    <property type="match status" value="1"/>
</dbReference>
<dbReference type="InterPro" id="IPR053275">
    <property type="entry name" value="Agnestin_monoxygenase"/>
</dbReference>
<dbReference type="STRING" id="1890683.A0A427XTM2"/>
<name>A0A427XTM2_9TREE</name>
<dbReference type="InterPro" id="IPR036188">
    <property type="entry name" value="FAD/NAD-bd_sf"/>
</dbReference>
<dbReference type="PANTHER" id="PTHR38688:SF1">
    <property type="entry name" value="FAD_NAD(P)-BINDING DOMAIN-CONTAINING PROTEIN"/>
    <property type="match status" value="1"/>
</dbReference>
<organism evidence="2 3">
    <name type="scientific">Saitozyma podzolica</name>
    <dbReference type="NCBI Taxonomy" id="1890683"/>
    <lineage>
        <taxon>Eukaryota</taxon>
        <taxon>Fungi</taxon>
        <taxon>Dikarya</taxon>
        <taxon>Basidiomycota</taxon>
        <taxon>Agaricomycotina</taxon>
        <taxon>Tremellomycetes</taxon>
        <taxon>Tremellales</taxon>
        <taxon>Trimorphomycetaceae</taxon>
        <taxon>Saitozyma</taxon>
    </lineage>
</organism>
<dbReference type="OrthoDB" id="432536at2759"/>
<reference evidence="2 3" key="1">
    <citation type="submission" date="2018-11" db="EMBL/GenBank/DDBJ databases">
        <title>Genome sequence of Saitozyma podzolica DSM 27192.</title>
        <authorList>
            <person name="Aliyu H."/>
            <person name="Gorte O."/>
            <person name="Ochsenreither K."/>
        </authorList>
    </citation>
    <scope>NUCLEOTIDE SEQUENCE [LARGE SCALE GENOMIC DNA]</scope>
    <source>
        <strain evidence="2 3">DSM 27192</strain>
    </source>
</reference>
<sequence length="399" mass="44037">MADEVVKHYEAVIIGAGPGGLAAAAALLDCGVRRILWVDRGFRGGTLNECYREISSNTKVGLYLEAIRSSLACSDVIARATEPNAWTALDRLDHDDTCQLSLAGDLICMLVDGLCESDAIEKCVDEVKRAERSPEDDTWNIAMVHRRVVTRRMILCTGSRPIVLDIHARYHPDIRVIDLDTCMSRSRLASELPENEISTVAVVGNSHSGVLCCRNLYELAQSGKRSLGIVNFHRQPIRFADYREEGIVYDNSGLKGATAVWARDVMGRLVGSEDGHDILRQVDLGSAHDKETEQGEEGLVYKRELPRCTHIVYAVGYEPAPLPDLYVDRQRINGSLRFDMITSGFRTADEVEDEVVAGLFGCGIAFPEKVADPEGHVEAAVGVTKFFKFAQRVRDVWAG</sequence>
<dbReference type="Proteomes" id="UP000279259">
    <property type="component" value="Unassembled WGS sequence"/>
</dbReference>
<dbReference type="PRINTS" id="PR00411">
    <property type="entry name" value="PNDRDTASEI"/>
</dbReference>
<keyword evidence="3" id="KW-1185">Reference proteome</keyword>
<evidence type="ECO:0000313" key="2">
    <source>
        <dbReference type="EMBL" id="RSH82190.1"/>
    </source>
</evidence>
<dbReference type="PRINTS" id="PR00368">
    <property type="entry name" value="FADPNR"/>
</dbReference>